<organism evidence="2 3">
    <name type="scientific">Candidatus Nitrosotalea okcheonensis</name>
    <dbReference type="NCBI Taxonomy" id="1903276"/>
    <lineage>
        <taxon>Archaea</taxon>
        <taxon>Nitrososphaerota</taxon>
        <taxon>Nitrososphaeria</taxon>
        <taxon>Nitrosotaleales</taxon>
        <taxon>Nitrosotaleaceae</taxon>
        <taxon>Nitrosotalea</taxon>
    </lineage>
</organism>
<feature type="transmembrane region" description="Helical" evidence="1">
    <location>
        <begin position="96"/>
        <end position="124"/>
    </location>
</feature>
<gene>
    <name evidence="2" type="ORF">NCS_11375</name>
</gene>
<evidence type="ECO:0000313" key="2">
    <source>
        <dbReference type="EMBL" id="SMH71563.1"/>
    </source>
</evidence>
<protein>
    <submittedName>
        <fullName evidence="2">Uncharacterized protein</fullName>
    </submittedName>
</protein>
<dbReference type="EMBL" id="LT841358">
    <property type="protein sequence ID" value="SMH71563.1"/>
    <property type="molecule type" value="Genomic_DNA"/>
</dbReference>
<keyword evidence="1" id="KW-0812">Transmembrane</keyword>
<evidence type="ECO:0000256" key="1">
    <source>
        <dbReference type="SAM" id="Phobius"/>
    </source>
</evidence>
<reference evidence="3" key="1">
    <citation type="submission" date="2017-03" db="EMBL/GenBank/DDBJ databases">
        <authorList>
            <person name="Herbold C."/>
        </authorList>
    </citation>
    <scope>NUCLEOTIDE SEQUENCE [LARGE SCALE GENOMIC DNA]</scope>
</reference>
<evidence type="ECO:0000313" key="3">
    <source>
        <dbReference type="Proteomes" id="UP000230607"/>
    </source>
</evidence>
<dbReference type="Proteomes" id="UP000230607">
    <property type="component" value="Chromosome 1"/>
</dbReference>
<feature type="transmembrane region" description="Helical" evidence="1">
    <location>
        <begin position="12"/>
        <end position="31"/>
    </location>
</feature>
<keyword evidence="3" id="KW-1185">Reference proteome</keyword>
<dbReference type="AlphaFoldDB" id="A0A2H1FFM3"/>
<name>A0A2H1FFM3_9ARCH</name>
<accession>A0A2H1FFM3</accession>
<keyword evidence="1" id="KW-0472">Membrane</keyword>
<proteinExistence type="predicted"/>
<feature type="transmembrane region" description="Helical" evidence="1">
    <location>
        <begin position="130"/>
        <end position="147"/>
    </location>
</feature>
<sequence length="157" mass="16831">MSTIYNVIQKPRYAFIAAIIFITLSALFWLLTFYFTPTPLPKYIEMYGLSFTYITITLGFVIAILTGLNTSLVLCRKQMTGSLGFKKGAGSSACSAFVGAIASGCPLCTAPLLGVFGLGGALALFPFQGLELKTAAIIILGISLYYTSKNVRIACKL</sequence>
<dbReference type="RefSeq" id="WP_157927510.1">
    <property type="nucleotide sequence ID" value="NZ_LT841358.1"/>
</dbReference>
<keyword evidence="1" id="KW-1133">Transmembrane helix</keyword>
<feature type="transmembrane region" description="Helical" evidence="1">
    <location>
        <begin position="51"/>
        <end position="75"/>
    </location>
</feature>